<gene>
    <name evidence="7" type="ORF">ABID16_003880</name>
</gene>
<keyword evidence="1" id="KW-0678">Repressor</keyword>
<dbReference type="Proteomes" id="UP001549047">
    <property type="component" value="Unassembled WGS sequence"/>
</dbReference>
<evidence type="ECO:0000256" key="1">
    <source>
        <dbReference type="ARBA" id="ARBA00022491"/>
    </source>
</evidence>
<evidence type="ECO:0000259" key="6">
    <source>
        <dbReference type="PROSITE" id="PS50932"/>
    </source>
</evidence>
<dbReference type="InterPro" id="IPR028082">
    <property type="entry name" value="Peripla_BP_I"/>
</dbReference>
<keyword evidence="8" id="KW-1185">Reference proteome</keyword>
<feature type="domain" description="HTH lacI-type" evidence="6">
    <location>
        <begin position="16"/>
        <end position="70"/>
    </location>
</feature>
<evidence type="ECO:0000256" key="2">
    <source>
        <dbReference type="ARBA" id="ARBA00023015"/>
    </source>
</evidence>
<dbReference type="Gene3D" id="1.10.260.40">
    <property type="entry name" value="lambda repressor-like DNA-binding domains"/>
    <property type="match status" value="1"/>
</dbReference>
<evidence type="ECO:0000313" key="8">
    <source>
        <dbReference type="Proteomes" id="UP001549047"/>
    </source>
</evidence>
<keyword evidence="2" id="KW-0805">Transcription regulation</keyword>
<dbReference type="Pfam" id="PF00356">
    <property type="entry name" value="LacI"/>
    <property type="match status" value="1"/>
</dbReference>
<sequence>MRDGNENDPTDLPRYISAHEVAERAGVSRSAVSRTFTHGASVSPATREKVLRAAEELGYQVNDLARGLLANRSQLVGMIASDPETPFRALQISTLSRLLIENGRVPVLITTDRSETGQASHETLLRYRAQATIVLSGMPSKAFIDLAQRNGQPLIAVGRSEEGPDHVRVNNALAAQTVVQIFAARGMARIGLVTSAVGSPNLVERERAYVDAARNAGLEVVVERAERTDYEGGTLAASLLLSPQRRIEGVFCVNDLMALGVMDYARNMLGLAIPADLSVIGFDDIPQASWGAYRLTTFQQSAERQAREILRILDRRLSDPHAPPIISELDVPLIMRDTVRSPKPGKGKGEQTFTTARTTEGTEK</sequence>
<dbReference type="EMBL" id="JBEPMB010000008">
    <property type="protein sequence ID" value="MET3615533.1"/>
    <property type="molecule type" value="Genomic_DNA"/>
</dbReference>
<dbReference type="SUPFAM" id="SSF47413">
    <property type="entry name" value="lambda repressor-like DNA-binding domains"/>
    <property type="match status" value="1"/>
</dbReference>
<dbReference type="PANTHER" id="PTHR30146:SF95">
    <property type="entry name" value="RIBOSE OPERON REPRESSOR"/>
    <property type="match status" value="1"/>
</dbReference>
<dbReference type="CDD" id="cd01392">
    <property type="entry name" value="HTH_LacI"/>
    <property type="match status" value="1"/>
</dbReference>
<accession>A0ABV2J4A2</accession>
<dbReference type="GO" id="GO:0003677">
    <property type="term" value="F:DNA binding"/>
    <property type="evidence" value="ECO:0007669"/>
    <property type="project" value="UniProtKB-KW"/>
</dbReference>
<feature type="compositionally biased region" description="Low complexity" evidence="5">
    <location>
        <begin position="350"/>
        <end position="364"/>
    </location>
</feature>
<evidence type="ECO:0000313" key="7">
    <source>
        <dbReference type="EMBL" id="MET3615533.1"/>
    </source>
</evidence>
<dbReference type="SMART" id="SM00354">
    <property type="entry name" value="HTH_LACI"/>
    <property type="match status" value="1"/>
</dbReference>
<dbReference type="Pfam" id="PF13377">
    <property type="entry name" value="Peripla_BP_3"/>
    <property type="match status" value="1"/>
</dbReference>
<comment type="caution">
    <text evidence="7">The sequence shown here is derived from an EMBL/GenBank/DDBJ whole genome shotgun (WGS) entry which is preliminary data.</text>
</comment>
<dbReference type="PANTHER" id="PTHR30146">
    <property type="entry name" value="LACI-RELATED TRANSCRIPTIONAL REPRESSOR"/>
    <property type="match status" value="1"/>
</dbReference>
<evidence type="ECO:0000256" key="4">
    <source>
        <dbReference type="ARBA" id="ARBA00023163"/>
    </source>
</evidence>
<protein>
    <submittedName>
        <fullName evidence="7">DNA-binding LacI/PurR family transcriptional regulator</fullName>
    </submittedName>
</protein>
<keyword evidence="3 7" id="KW-0238">DNA-binding</keyword>
<dbReference type="InterPro" id="IPR046335">
    <property type="entry name" value="LacI/GalR-like_sensor"/>
</dbReference>
<organism evidence="7 8">
    <name type="scientific">Rhizobium aquaticum</name>
    <dbReference type="NCBI Taxonomy" id="1549636"/>
    <lineage>
        <taxon>Bacteria</taxon>
        <taxon>Pseudomonadati</taxon>
        <taxon>Pseudomonadota</taxon>
        <taxon>Alphaproteobacteria</taxon>
        <taxon>Hyphomicrobiales</taxon>
        <taxon>Rhizobiaceae</taxon>
        <taxon>Rhizobium/Agrobacterium group</taxon>
        <taxon>Rhizobium</taxon>
    </lineage>
</organism>
<name>A0ABV2J4A2_9HYPH</name>
<feature type="region of interest" description="Disordered" evidence="5">
    <location>
        <begin position="338"/>
        <end position="364"/>
    </location>
</feature>
<evidence type="ECO:0000256" key="5">
    <source>
        <dbReference type="SAM" id="MobiDB-lite"/>
    </source>
</evidence>
<dbReference type="InterPro" id="IPR010982">
    <property type="entry name" value="Lambda_DNA-bd_dom_sf"/>
</dbReference>
<dbReference type="PROSITE" id="PS50932">
    <property type="entry name" value="HTH_LACI_2"/>
    <property type="match status" value="1"/>
</dbReference>
<dbReference type="CDD" id="cd06278">
    <property type="entry name" value="PBP1_LacI-like"/>
    <property type="match status" value="1"/>
</dbReference>
<proteinExistence type="predicted"/>
<keyword evidence="4" id="KW-0804">Transcription</keyword>
<evidence type="ECO:0000256" key="3">
    <source>
        <dbReference type="ARBA" id="ARBA00023125"/>
    </source>
</evidence>
<dbReference type="Gene3D" id="3.40.50.2300">
    <property type="match status" value="2"/>
</dbReference>
<reference evidence="7 8" key="1">
    <citation type="submission" date="2024-06" db="EMBL/GenBank/DDBJ databases">
        <title>Genomic Encyclopedia of Type Strains, Phase IV (KMG-IV): sequencing the most valuable type-strain genomes for metagenomic binning, comparative biology and taxonomic classification.</title>
        <authorList>
            <person name="Goeker M."/>
        </authorList>
    </citation>
    <scope>NUCLEOTIDE SEQUENCE [LARGE SCALE GENOMIC DNA]</scope>
    <source>
        <strain evidence="7 8">DSM 29780</strain>
    </source>
</reference>
<dbReference type="SUPFAM" id="SSF53822">
    <property type="entry name" value="Periplasmic binding protein-like I"/>
    <property type="match status" value="1"/>
</dbReference>
<dbReference type="RefSeq" id="WP_354558004.1">
    <property type="nucleotide sequence ID" value="NZ_JBEPMB010000008.1"/>
</dbReference>
<dbReference type="InterPro" id="IPR000843">
    <property type="entry name" value="HTH_LacI"/>
</dbReference>